<accession>A0AAV5AKP6</accession>
<protein>
    <submittedName>
        <fullName evidence="2">Uncharacterized protein</fullName>
    </submittedName>
</protein>
<dbReference type="AlphaFoldDB" id="A0AAV5AKP6"/>
<evidence type="ECO:0000313" key="2">
    <source>
        <dbReference type="EMBL" id="GJJ13269.1"/>
    </source>
</evidence>
<evidence type="ECO:0000313" key="3">
    <source>
        <dbReference type="Proteomes" id="UP001050691"/>
    </source>
</evidence>
<organism evidence="2 3">
    <name type="scientific">Clathrus columnatus</name>
    <dbReference type="NCBI Taxonomy" id="1419009"/>
    <lineage>
        <taxon>Eukaryota</taxon>
        <taxon>Fungi</taxon>
        <taxon>Dikarya</taxon>
        <taxon>Basidiomycota</taxon>
        <taxon>Agaricomycotina</taxon>
        <taxon>Agaricomycetes</taxon>
        <taxon>Phallomycetidae</taxon>
        <taxon>Phallales</taxon>
        <taxon>Clathraceae</taxon>
        <taxon>Clathrus</taxon>
    </lineage>
</organism>
<sequence>MDENLPRKRAPSVQEWDGIVIRPPILQRAKSRLRPGPETPIRDASEFQSNSLAGDLAAQRLQSNKNEREEKDRKVEVSGGGVEVKGKSGDMGFIRRKQDRKTQRNSEGVGAAMQSFQSFRHGSSQETRPSKPDSKKGRERRPAPTTTQNTQNTKVSRRRVAKTVYSDGEESAVQNVSFSDSRLSPQTDNNATIDVFDGDNFAVETPLRLKGSDPVTAPKKEALPGPLAILNSQIFYDVDVDSQVEEFVGDYDAHFSAQNWEYAHKEGTGKTLPSLEYASLTVSHNVTLNAAKKRRSLQTINRFLQRVT</sequence>
<comment type="caution">
    <text evidence="2">The sequence shown here is derived from an EMBL/GenBank/DDBJ whole genome shotgun (WGS) entry which is preliminary data.</text>
</comment>
<feature type="compositionally biased region" description="Basic and acidic residues" evidence="1">
    <location>
        <begin position="65"/>
        <end position="76"/>
    </location>
</feature>
<evidence type="ECO:0000256" key="1">
    <source>
        <dbReference type="SAM" id="MobiDB-lite"/>
    </source>
</evidence>
<dbReference type="EMBL" id="BPWL01000008">
    <property type="protein sequence ID" value="GJJ13269.1"/>
    <property type="molecule type" value="Genomic_DNA"/>
</dbReference>
<feature type="compositionally biased region" description="Polar residues" evidence="1">
    <location>
        <begin position="114"/>
        <end position="127"/>
    </location>
</feature>
<feature type="compositionally biased region" description="Basic and acidic residues" evidence="1">
    <location>
        <begin position="128"/>
        <end position="142"/>
    </location>
</feature>
<dbReference type="Proteomes" id="UP001050691">
    <property type="component" value="Unassembled WGS sequence"/>
</dbReference>
<feature type="compositionally biased region" description="Polar residues" evidence="1">
    <location>
        <begin position="172"/>
        <end position="191"/>
    </location>
</feature>
<reference evidence="2" key="1">
    <citation type="submission" date="2021-10" db="EMBL/GenBank/DDBJ databases">
        <title>De novo Genome Assembly of Clathrus columnatus (Basidiomycota, Fungi) Using Illumina and Nanopore Sequence Data.</title>
        <authorList>
            <person name="Ogiso-Tanaka E."/>
            <person name="Itagaki H."/>
            <person name="Hosoya T."/>
            <person name="Hosaka K."/>
        </authorList>
    </citation>
    <scope>NUCLEOTIDE SEQUENCE</scope>
    <source>
        <strain evidence="2">MO-923</strain>
    </source>
</reference>
<proteinExistence type="predicted"/>
<name>A0AAV5AKP6_9AGAM</name>
<keyword evidence="3" id="KW-1185">Reference proteome</keyword>
<gene>
    <name evidence="2" type="ORF">Clacol_007520</name>
</gene>
<feature type="region of interest" description="Disordered" evidence="1">
    <location>
        <begin position="27"/>
        <end position="191"/>
    </location>
</feature>